<feature type="non-terminal residue" evidence="11">
    <location>
        <position position="1"/>
    </location>
</feature>
<evidence type="ECO:0000256" key="8">
    <source>
        <dbReference type="ARBA" id="ARBA00023157"/>
    </source>
</evidence>
<evidence type="ECO:0000256" key="6">
    <source>
        <dbReference type="ARBA" id="ARBA00022857"/>
    </source>
</evidence>
<keyword evidence="8" id="KW-1015">Disulfide bond</keyword>
<protein>
    <recommendedName>
        <fullName evidence="10">NAD(P)(+)--arginine ADP-ribosyltransferase</fullName>
        <ecNumber evidence="10">2.4.2.31</ecNumber>
    </recommendedName>
    <alternativeName>
        <fullName evidence="10">Mono(ADP-ribosyl)transferase</fullName>
    </alternativeName>
</protein>
<evidence type="ECO:0000256" key="4">
    <source>
        <dbReference type="ARBA" id="ARBA00022695"/>
    </source>
</evidence>
<evidence type="ECO:0000313" key="12">
    <source>
        <dbReference type="Proteomes" id="UP000653271"/>
    </source>
</evidence>
<keyword evidence="7 10" id="KW-0520">NAD</keyword>
<keyword evidence="3 10" id="KW-0808">Transferase</keyword>
<dbReference type="EC" id="2.4.2.31" evidence="10"/>
<dbReference type="SUPFAM" id="SSF56399">
    <property type="entry name" value="ADP-ribosylation"/>
    <property type="match status" value="1"/>
</dbReference>
<evidence type="ECO:0000313" key="11">
    <source>
        <dbReference type="EMBL" id="NWH82853.1"/>
    </source>
</evidence>
<dbReference type="InterPro" id="IPR050999">
    <property type="entry name" value="ADP-ribosyltransferase_ARG"/>
</dbReference>
<organism evidence="11 12">
    <name type="scientific">Piaya cayana</name>
    <name type="common">Common squirrel cuckoo</name>
    <dbReference type="NCBI Taxonomy" id="33601"/>
    <lineage>
        <taxon>Eukaryota</taxon>
        <taxon>Metazoa</taxon>
        <taxon>Chordata</taxon>
        <taxon>Craniata</taxon>
        <taxon>Vertebrata</taxon>
        <taxon>Euteleostomi</taxon>
        <taxon>Archelosauria</taxon>
        <taxon>Archosauria</taxon>
        <taxon>Dinosauria</taxon>
        <taxon>Saurischia</taxon>
        <taxon>Theropoda</taxon>
        <taxon>Coelurosauria</taxon>
        <taxon>Aves</taxon>
        <taxon>Neognathae</taxon>
        <taxon>Neoaves</taxon>
        <taxon>Otidimorphae</taxon>
        <taxon>Cuculiformes</taxon>
        <taxon>Coccyzidae</taxon>
        <taxon>Piaya</taxon>
    </lineage>
</organism>
<dbReference type="Pfam" id="PF01129">
    <property type="entry name" value="ART"/>
    <property type="match status" value="1"/>
</dbReference>
<dbReference type="FunFam" id="3.90.176.10:FF:000001">
    <property type="entry name" value="NAD(P)(+)--arginine ADP-ribosyltransferase"/>
    <property type="match status" value="1"/>
</dbReference>
<evidence type="ECO:0000256" key="7">
    <source>
        <dbReference type="ARBA" id="ARBA00023027"/>
    </source>
</evidence>
<dbReference type="GO" id="GO:0046677">
    <property type="term" value="P:response to antibiotic"/>
    <property type="evidence" value="ECO:0007669"/>
    <property type="project" value="UniProtKB-ARBA"/>
</dbReference>
<sequence length="248" mass="27425">VPLDFAPESFDDRYEGCGGAMRATELEPLNASEFSANAAYAAGWAVAAAEWHARRHRHRPRPLLRPEEATALLAYTQHGPLFRDFNAATRRAGRSRRAYLEGFAFKTLHFLLSEALRALRAAEPPHPGRCHDVYRGVRGVRFAARPGRRVRFGQFASTSLRRELAEAFGRDTLLAARTCRGVPLREFSFYPGEDEVLVPPDEVFEVVEVEDDEDEDGAFIRLRSLGANSTYNCEWLKGDGGGGGGGGS</sequence>
<dbReference type="InterPro" id="IPR000768">
    <property type="entry name" value="ART"/>
</dbReference>
<dbReference type="EMBL" id="WAAB01025931">
    <property type="protein sequence ID" value="NWH82853.1"/>
    <property type="molecule type" value="Genomic_DNA"/>
</dbReference>
<comment type="caution">
    <text evidence="11">The sequence shown here is derived from an EMBL/GenBank/DDBJ whole genome shotgun (WGS) entry which is preliminary data.</text>
</comment>
<dbReference type="PROSITE" id="PS01291">
    <property type="entry name" value="ART"/>
    <property type="match status" value="1"/>
</dbReference>
<evidence type="ECO:0000256" key="5">
    <source>
        <dbReference type="ARBA" id="ARBA00022729"/>
    </source>
</evidence>
<keyword evidence="12" id="KW-1185">Reference proteome</keyword>
<dbReference type="GO" id="GO:0005615">
    <property type="term" value="C:extracellular space"/>
    <property type="evidence" value="ECO:0007669"/>
    <property type="project" value="UniProtKB-ARBA"/>
</dbReference>
<dbReference type="AlphaFoldDB" id="A0A850XTI2"/>
<dbReference type="GO" id="GO:0106274">
    <property type="term" value="F:NAD+-protein-arginine ADP-ribosyltransferase activity"/>
    <property type="evidence" value="ECO:0007669"/>
    <property type="project" value="UniProtKB-EC"/>
</dbReference>
<gene>
    <name evidence="11" type="primary">Nrt2</name>
    <name evidence="11" type="ORF">PIACAY_R13756</name>
</gene>
<dbReference type="PANTHER" id="PTHR10339">
    <property type="entry name" value="ADP-RIBOSYLTRANSFERASE"/>
    <property type="match status" value="1"/>
</dbReference>
<evidence type="ECO:0000256" key="10">
    <source>
        <dbReference type="RuleBase" id="RU361228"/>
    </source>
</evidence>
<dbReference type="GO" id="GO:0003950">
    <property type="term" value="F:NAD+ poly-ADP-ribosyltransferase activity"/>
    <property type="evidence" value="ECO:0007669"/>
    <property type="project" value="UniProtKB-ARBA"/>
</dbReference>
<comment type="catalytic activity">
    <reaction evidence="9 10">
        <text>L-arginyl-[protein] + NAD(+) = N(omega)-(ADP-D-ribosyl)-L-arginyl-[protein] + nicotinamide + H(+)</text>
        <dbReference type="Rhea" id="RHEA:19149"/>
        <dbReference type="Rhea" id="RHEA-COMP:10532"/>
        <dbReference type="Rhea" id="RHEA-COMP:15087"/>
        <dbReference type="ChEBI" id="CHEBI:15378"/>
        <dbReference type="ChEBI" id="CHEBI:17154"/>
        <dbReference type="ChEBI" id="CHEBI:29965"/>
        <dbReference type="ChEBI" id="CHEBI:57540"/>
        <dbReference type="ChEBI" id="CHEBI:142554"/>
        <dbReference type="EC" id="2.4.2.31"/>
    </reaction>
</comment>
<comment type="similarity">
    <text evidence="1 10">Belongs to the Arg-specific ADP-ribosyltransferase family.</text>
</comment>
<proteinExistence type="inferred from homology"/>
<dbReference type="PANTHER" id="PTHR10339:SF19">
    <property type="entry name" value="GPI-LINKED NAD(P)(+)--ARGININE ADP-RIBOSYLTRANSFERASE 1"/>
    <property type="match status" value="1"/>
</dbReference>
<accession>A0A850XTI2</accession>
<name>A0A850XTI2_PIACA</name>
<evidence type="ECO:0000256" key="1">
    <source>
        <dbReference type="ARBA" id="ARBA00009558"/>
    </source>
</evidence>
<dbReference type="PROSITE" id="PS51996">
    <property type="entry name" value="TR_MART"/>
    <property type="match status" value="1"/>
</dbReference>
<feature type="non-terminal residue" evidence="11">
    <location>
        <position position="248"/>
    </location>
</feature>
<dbReference type="GO" id="GO:0044194">
    <property type="term" value="C:cytolytic granule"/>
    <property type="evidence" value="ECO:0007669"/>
    <property type="project" value="UniProtKB-ARBA"/>
</dbReference>
<dbReference type="Proteomes" id="UP000653271">
    <property type="component" value="Unassembled WGS sequence"/>
</dbReference>
<keyword evidence="5" id="KW-0732">Signal</keyword>
<evidence type="ECO:0000256" key="9">
    <source>
        <dbReference type="ARBA" id="ARBA00047597"/>
    </source>
</evidence>
<reference evidence="11" key="1">
    <citation type="submission" date="2019-09" db="EMBL/GenBank/DDBJ databases">
        <title>Bird 10,000 Genomes (B10K) Project - Family phase.</title>
        <authorList>
            <person name="Zhang G."/>
        </authorList>
    </citation>
    <scope>NUCLEOTIDE SEQUENCE</scope>
    <source>
        <strain evidence="11">B10K-DU-008-47</strain>
        <tissue evidence="11">Mixed tissue sample</tissue>
    </source>
</reference>
<dbReference type="PRINTS" id="PR00970">
    <property type="entry name" value="RIBTRNSFRASE"/>
</dbReference>
<keyword evidence="4" id="KW-0548">Nucleotidyltransferase</keyword>
<keyword evidence="2 10" id="KW-0328">Glycosyltransferase</keyword>
<dbReference type="GO" id="GO:0016779">
    <property type="term" value="F:nucleotidyltransferase activity"/>
    <property type="evidence" value="ECO:0007669"/>
    <property type="project" value="UniProtKB-KW"/>
</dbReference>
<dbReference type="OrthoDB" id="423533at2759"/>
<keyword evidence="6 10" id="KW-0521">NADP</keyword>
<dbReference type="Gene3D" id="3.90.176.10">
    <property type="entry name" value="Toxin ADP-ribosyltransferase, Chain A, domain 1"/>
    <property type="match status" value="1"/>
</dbReference>
<evidence type="ECO:0000256" key="3">
    <source>
        <dbReference type="ARBA" id="ARBA00022679"/>
    </source>
</evidence>
<evidence type="ECO:0000256" key="2">
    <source>
        <dbReference type="ARBA" id="ARBA00022676"/>
    </source>
</evidence>